<feature type="region of interest" description="Disordered" evidence="1">
    <location>
        <begin position="43"/>
        <end position="137"/>
    </location>
</feature>
<dbReference type="EMBL" id="HACG01050306">
    <property type="protein sequence ID" value="CEK97171.1"/>
    <property type="molecule type" value="Transcribed_RNA"/>
</dbReference>
<dbReference type="AlphaFoldDB" id="A0A0B7BXR3"/>
<sequence length="137" mass="16993">KGRSRHHNDNGVTAVSPDDDHHKGNRDDYDIFRKARDLQKTLDSDRIDFDDETEEERRQRLEDLESRNAMDGHRWNLDQDERKRLAIEDRLKEEERKREKEEEEMRRKEERKKQEEEKRREEAEKKKKHEEDEKRRG</sequence>
<evidence type="ECO:0000256" key="1">
    <source>
        <dbReference type="SAM" id="MobiDB-lite"/>
    </source>
</evidence>
<feature type="compositionally biased region" description="Basic and acidic residues" evidence="1">
    <location>
        <begin position="18"/>
        <end position="29"/>
    </location>
</feature>
<gene>
    <name evidence="2" type="primary">ORF214919</name>
</gene>
<organism evidence="2">
    <name type="scientific">Arion vulgaris</name>
    <dbReference type="NCBI Taxonomy" id="1028688"/>
    <lineage>
        <taxon>Eukaryota</taxon>
        <taxon>Metazoa</taxon>
        <taxon>Spiralia</taxon>
        <taxon>Lophotrochozoa</taxon>
        <taxon>Mollusca</taxon>
        <taxon>Gastropoda</taxon>
        <taxon>Heterobranchia</taxon>
        <taxon>Euthyneura</taxon>
        <taxon>Panpulmonata</taxon>
        <taxon>Eupulmonata</taxon>
        <taxon>Stylommatophora</taxon>
        <taxon>Helicina</taxon>
        <taxon>Arionoidea</taxon>
        <taxon>Arionidae</taxon>
        <taxon>Arion</taxon>
    </lineage>
</organism>
<proteinExistence type="predicted"/>
<protein>
    <submittedName>
        <fullName evidence="2">Uncharacterized protein</fullName>
    </submittedName>
</protein>
<feature type="region of interest" description="Disordered" evidence="1">
    <location>
        <begin position="1"/>
        <end position="29"/>
    </location>
</feature>
<accession>A0A0B7BXR3</accession>
<feature type="compositionally biased region" description="Basic and acidic residues" evidence="1">
    <location>
        <begin position="55"/>
        <end position="137"/>
    </location>
</feature>
<feature type="non-terminal residue" evidence="2">
    <location>
        <position position="1"/>
    </location>
</feature>
<feature type="non-terminal residue" evidence="2">
    <location>
        <position position="137"/>
    </location>
</feature>
<name>A0A0B7BXR3_9EUPU</name>
<evidence type="ECO:0000313" key="2">
    <source>
        <dbReference type="EMBL" id="CEK97171.1"/>
    </source>
</evidence>
<reference evidence="2" key="1">
    <citation type="submission" date="2014-12" db="EMBL/GenBank/DDBJ databases">
        <title>Insight into the proteome of Arion vulgaris.</title>
        <authorList>
            <person name="Aradska J."/>
            <person name="Bulat T."/>
            <person name="Smidak R."/>
            <person name="Sarate P."/>
            <person name="Gangsoo J."/>
            <person name="Sialana F."/>
            <person name="Bilban M."/>
            <person name="Lubec G."/>
        </authorList>
    </citation>
    <scope>NUCLEOTIDE SEQUENCE</scope>
    <source>
        <tissue evidence="2">Skin</tissue>
    </source>
</reference>